<dbReference type="Pfam" id="PF11984">
    <property type="entry name" value="DUF3485"/>
    <property type="match status" value="1"/>
</dbReference>
<dbReference type="Proteomes" id="UP001157910">
    <property type="component" value="Unassembled WGS sequence"/>
</dbReference>
<evidence type="ECO:0000313" key="10">
    <source>
        <dbReference type="EMBL" id="SMP56299.1"/>
    </source>
</evidence>
<evidence type="ECO:0000313" key="11">
    <source>
        <dbReference type="Proteomes" id="UP001157910"/>
    </source>
</evidence>
<feature type="transmembrane region" description="Helical" evidence="8">
    <location>
        <begin position="317"/>
        <end position="339"/>
    </location>
</feature>
<keyword evidence="6 8" id="KW-1133">Transmembrane helix</keyword>
<evidence type="ECO:0000256" key="3">
    <source>
        <dbReference type="ARBA" id="ARBA00022670"/>
    </source>
</evidence>
<evidence type="ECO:0000256" key="6">
    <source>
        <dbReference type="ARBA" id="ARBA00022989"/>
    </source>
</evidence>
<evidence type="ECO:0000256" key="2">
    <source>
        <dbReference type="ARBA" id="ARBA00022475"/>
    </source>
</evidence>
<dbReference type="NCBIfam" id="TIGR04178">
    <property type="entry name" value="exo_archaeo"/>
    <property type="match status" value="1"/>
</dbReference>
<keyword evidence="5" id="KW-0378">Hydrolase</keyword>
<feature type="transmembrane region" description="Helical" evidence="8">
    <location>
        <begin position="123"/>
        <end position="147"/>
    </location>
</feature>
<evidence type="ECO:0000256" key="4">
    <source>
        <dbReference type="ARBA" id="ARBA00022692"/>
    </source>
</evidence>
<feature type="transmembrane region" description="Helical" evidence="8">
    <location>
        <begin position="225"/>
        <end position="244"/>
    </location>
</feature>
<dbReference type="InterPro" id="IPR017540">
    <property type="entry name" value="Exosortase-1"/>
</dbReference>
<feature type="transmembrane region" description="Helical" evidence="8">
    <location>
        <begin position="57"/>
        <end position="75"/>
    </location>
</feature>
<dbReference type="RefSeq" id="WP_283405181.1">
    <property type="nucleotide sequence ID" value="NZ_FXUI01000002.1"/>
</dbReference>
<keyword evidence="7 8" id="KW-0472">Membrane</keyword>
<keyword evidence="11" id="KW-1185">Reference proteome</keyword>
<feature type="transmembrane region" description="Helical" evidence="8">
    <location>
        <begin position="201"/>
        <end position="220"/>
    </location>
</feature>
<proteinExistence type="predicted"/>
<dbReference type="InterPro" id="IPR026392">
    <property type="entry name" value="Exo/Archaeosortase_dom"/>
</dbReference>
<dbReference type="NCBIfam" id="TIGR03109">
    <property type="entry name" value="exosort_XrtA"/>
    <property type="match status" value="1"/>
</dbReference>
<dbReference type="NCBIfam" id="TIGR02914">
    <property type="entry name" value="EpsI_fam"/>
    <property type="match status" value="1"/>
</dbReference>
<feature type="transmembrane region" description="Helical" evidence="8">
    <location>
        <begin position="264"/>
        <end position="285"/>
    </location>
</feature>
<protein>
    <submittedName>
        <fullName evidence="10">Exosortase A</fullName>
    </submittedName>
</protein>
<dbReference type="EMBL" id="FXUI01000002">
    <property type="protein sequence ID" value="SMP56299.1"/>
    <property type="molecule type" value="Genomic_DNA"/>
</dbReference>
<keyword evidence="3" id="KW-0645">Protease</keyword>
<evidence type="ECO:0000256" key="1">
    <source>
        <dbReference type="ARBA" id="ARBA00004651"/>
    </source>
</evidence>
<dbReference type="InterPro" id="IPR019127">
    <property type="entry name" value="Exosortase"/>
</dbReference>
<evidence type="ECO:0000256" key="7">
    <source>
        <dbReference type="ARBA" id="ARBA00023136"/>
    </source>
</evidence>
<dbReference type="InterPro" id="IPR014263">
    <property type="entry name" value="Methanolan_biosynth_EpsI"/>
</dbReference>
<comment type="caution">
    <text evidence="10">The sequence shown here is derived from an EMBL/GenBank/DDBJ whole genome shotgun (WGS) entry which is preliminary data.</text>
</comment>
<comment type="subcellular location">
    <subcellularLocation>
        <location evidence="1">Cell membrane</location>
        <topology evidence="1">Multi-pass membrane protein</topology>
    </subcellularLocation>
</comment>
<feature type="transmembrane region" description="Helical" evidence="8">
    <location>
        <begin position="87"/>
        <end position="111"/>
    </location>
</feature>
<keyword evidence="2" id="KW-1003">Cell membrane</keyword>
<name>A0ABY1Q2N2_9SPHN</name>
<evidence type="ECO:0000256" key="8">
    <source>
        <dbReference type="SAM" id="Phobius"/>
    </source>
</evidence>
<organism evidence="10 11">
    <name type="scientific">Novosphingobium panipatense</name>
    <dbReference type="NCBI Taxonomy" id="428991"/>
    <lineage>
        <taxon>Bacteria</taxon>
        <taxon>Pseudomonadati</taxon>
        <taxon>Pseudomonadota</taxon>
        <taxon>Alphaproteobacteria</taxon>
        <taxon>Sphingomonadales</taxon>
        <taxon>Sphingomonadaceae</taxon>
        <taxon>Novosphingobium</taxon>
    </lineage>
</organism>
<reference evidence="10 11" key="1">
    <citation type="submission" date="2017-05" db="EMBL/GenBank/DDBJ databases">
        <authorList>
            <person name="Varghese N."/>
            <person name="Submissions S."/>
        </authorList>
    </citation>
    <scope>NUCLEOTIDE SEQUENCE [LARGE SCALE GENOMIC DNA]</scope>
    <source>
        <strain evidence="10 11">SM16</strain>
    </source>
</reference>
<feature type="transmembrane region" description="Helical" evidence="8">
    <location>
        <begin position="25"/>
        <end position="45"/>
    </location>
</feature>
<evidence type="ECO:0000256" key="5">
    <source>
        <dbReference type="ARBA" id="ARBA00022801"/>
    </source>
</evidence>
<dbReference type="NCBIfam" id="TIGR02602">
    <property type="entry name" value="8TM_EpsH"/>
    <property type="match status" value="1"/>
</dbReference>
<dbReference type="InterPro" id="IPR013426">
    <property type="entry name" value="EpsH-like"/>
</dbReference>
<sequence>MRPEAAGSASPPSLRHTLSQPWRTAAARLGAAWLLLLASFAGDWLAMARQWWDISTYNHILLVPPIVGWLVWQRWPSLQLLTPRAWAPGLVLLFGAAFLWLLGAVSGLDLARQAGVVGMAGACVPLMLGVRVTAGVAFPLFYLAFLIPAGEELVPALQMITADITIGLTHLSGIPARIDGVFIDTPAGLFEVAEACSGVKFLIAMTAFGALTANVCFLGLVRRAILLLACIVVPILANGVRAWGTIYAAQFFGVEAAAGFDHIVYGWIFFALVLAIVIACAWRFFDRPVNAPVIDASAIQGSRRLARLEEAGGSARIAMMGFAAIVAGIHLWAAAAGGLSAPLPLRIALPEVNGWRRVDYNPSIWWEPRAQGADHRLLGRYRNAEGQVVDVFVALYASQDEGKEAGGFGQGALVPASPWSWQSPVAAPDGGKGERLLGNGEVVRVAMTWYRLGGGLSGSNARLKLAVMADRLMFRRRPTMMLILSAEDTASVPAVKSIARFRSSTGPLGAWMDGIGRVR</sequence>
<dbReference type="Pfam" id="PF09721">
    <property type="entry name" value="Exosortase_EpsH"/>
    <property type="match status" value="1"/>
</dbReference>
<evidence type="ECO:0000259" key="9">
    <source>
        <dbReference type="Pfam" id="PF11984"/>
    </source>
</evidence>
<accession>A0ABY1Q2N2</accession>
<gene>
    <name evidence="10" type="ORF">SAMN06296065_102107</name>
</gene>
<feature type="domain" description="Methanolan biosynthesis EpsI" evidence="9">
    <location>
        <begin position="318"/>
        <end position="507"/>
    </location>
</feature>
<keyword evidence="4 8" id="KW-0812">Transmembrane</keyword>